<feature type="transmembrane region" description="Helical" evidence="1">
    <location>
        <begin position="20"/>
        <end position="42"/>
    </location>
</feature>
<dbReference type="OrthoDB" id="5654176at2"/>
<dbReference type="AlphaFoldDB" id="A0A0W0YPH6"/>
<dbReference type="EMBL" id="LNYV01000013">
    <property type="protein sequence ID" value="KTD58786.1"/>
    <property type="molecule type" value="Genomic_DNA"/>
</dbReference>
<evidence type="ECO:0000256" key="1">
    <source>
        <dbReference type="SAM" id="Phobius"/>
    </source>
</evidence>
<name>A0A0W0YPH6_9GAMM</name>
<feature type="transmembrane region" description="Helical" evidence="1">
    <location>
        <begin position="167"/>
        <end position="188"/>
    </location>
</feature>
<feature type="transmembrane region" description="Helical" evidence="1">
    <location>
        <begin position="93"/>
        <end position="115"/>
    </location>
</feature>
<protein>
    <recommendedName>
        <fullName evidence="4">Transmembrane protein</fullName>
    </recommendedName>
</protein>
<reference evidence="2 3" key="1">
    <citation type="submission" date="2015-11" db="EMBL/GenBank/DDBJ databases">
        <title>Genomic analysis of 38 Legionella species identifies large and diverse effector repertoires.</title>
        <authorList>
            <person name="Burstein D."/>
            <person name="Amaro F."/>
            <person name="Zusman T."/>
            <person name="Lifshitz Z."/>
            <person name="Cohen O."/>
            <person name="Gilbert J.A."/>
            <person name="Pupko T."/>
            <person name="Shuman H.A."/>
            <person name="Segal G."/>
        </authorList>
    </citation>
    <scope>NUCLEOTIDE SEQUENCE [LARGE SCALE GENOMIC DNA]</scope>
    <source>
        <strain evidence="2 3">Mt.St.Helens-4</strain>
    </source>
</reference>
<feature type="transmembrane region" description="Helical" evidence="1">
    <location>
        <begin position="54"/>
        <end position="81"/>
    </location>
</feature>
<evidence type="ECO:0008006" key="4">
    <source>
        <dbReference type="Google" id="ProtNLM"/>
    </source>
</evidence>
<comment type="caution">
    <text evidence="2">The sequence shown here is derived from an EMBL/GenBank/DDBJ whole genome shotgun (WGS) entry which is preliminary data.</text>
</comment>
<dbReference type="RefSeq" id="WP_027271221.1">
    <property type="nucleotide sequence ID" value="NZ_CAAAJE010000015.1"/>
</dbReference>
<dbReference type="Proteomes" id="UP000054621">
    <property type="component" value="Unassembled WGS sequence"/>
</dbReference>
<evidence type="ECO:0000313" key="3">
    <source>
        <dbReference type="Proteomes" id="UP000054621"/>
    </source>
</evidence>
<keyword evidence="1" id="KW-1133">Transmembrane helix</keyword>
<organism evidence="2 3">
    <name type="scientific">Legionella sainthelensi</name>
    <dbReference type="NCBI Taxonomy" id="28087"/>
    <lineage>
        <taxon>Bacteria</taxon>
        <taxon>Pseudomonadati</taxon>
        <taxon>Pseudomonadota</taxon>
        <taxon>Gammaproteobacteria</taxon>
        <taxon>Legionellales</taxon>
        <taxon>Legionellaceae</taxon>
        <taxon>Legionella</taxon>
    </lineage>
</organism>
<dbReference type="eggNOG" id="ENOG502ZBIP">
    <property type="taxonomic scope" value="Bacteria"/>
</dbReference>
<sequence length="201" mass="21780">MDNQKCYKTTITDIHWTPIFAGAFVGVGLGFLLDIFSMAIGLSAYTSSPKGTTVVAIGGILGLLIGSIVSMGVAGFVTGYLARFYHCYCHGGVIYGFITWSLGLMLGALLIIPMMHYVSFHQENLDPALTPTQISTADVNVSVSSQQNSSEQKILHGNPQHLAWSGWILFILFFLSAFSSCIGACYGMRCDKEENNKHSHA</sequence>
<proteinExistence type="predicted"/>
<evidence type="ECO:0000313" key="2">
    <source>
        <dbReference type="EMBL" id="KTD58786.1"/>
    </source>
</evidence>
<gene>
    <name evidence="2" type="ORF">Lsai_1393</name>
</gene>
<keyword evidence="1" id="KW-0812">Transmembrane</keyword>
<keyword evidence="1" id="KW-0472">Membrane</keyword>
<accession>A0A0W0YPH6</accession>
<dbReference type="PATRIC" id="fig|28087.4.peg.1498"/>